<dbReference type="Pfam" id="PF00010">
    <property type="entry name" value="HLH"/>
    <property type="match status" value="1"/>
</dbReference>
<accession>A0A9E7HKT0</accession>
<dbReference type="Gene3D" id="4.10.280.10">
    <property type="entry name" value="Helix-loop-helix DNA-binding domain"/>
    <property type="match status" value="1"/>
</dbReference>
<feature type="compositionally biased region" description="Polar residues" evidence="7">
    <location>
        <begin position="380"/>
        <end position="389"/>
    </location>
</feature>
<dbReference type="InterPro" id="IPR047265">
    <property type="entry name" value="PIF1-like_bHLH"/>
</dbReference>
<dbReference type="InterPro" id="IPR013083">
    <property type="entry name" value="Znf_RING/FYVE/PHD"/>
</dbReference>
<feature type="region of interest" description="Disordered" evidence="7">
    <location>
        <begin position="334"/>
        <end position="364"/>
    </location>
</feature>
<comment type="subcellular location">
    <subcellularLocation>
        <location evidence="1">Nucleus</location>
    </subcellularLocation>
</comment>
<dbReference type="Gene3D" id="3.30.40.10">
    <property type="entry name" value="Zinc/RING finger domain, C3HC4 (zinc finger)"/>
    <property type="match status" value="1"/>
</dbReference>
<evidence type="ECO:0000256" key="3">
    <source>
        <dbReference type="ARBA" id="ARBA00023015"/>
    </source>
</evidence>
<sequence length="993" mass="108345">METRTVKALLKKPDIFGCHLEESTLALMQGQRSFVEPFHDSFEFDHGSNTTSSGVNQQFMWNNMLFNPVEIQSMTDRIVSSANANRPCLNMANQDGARLSIWSTGGSSSSEHAQNQGGHAENKLDNGWTPSATTTSRCGPRIEENRFEASHVLSLENVNISHGTTQIDGIQSVPRNNSQSNNIHQNSEHAALQDGIGNEISEPRQSHHPYMLRFLDPETVPSSIGSSNPSGSVSESVGFLREDDERPENSLDGRRSSCKRKNSDGFPGQSSTSGNASSSHQSETSLLHSRSYNPMTGLNISSTSSYPSAAHFTEEYPAGFANVIRGVASNCYPSPSAAGNAESSRRSHRIRTNPAQAQDTSLRNSVDTVGQLDVWLQNQTPSHSTSLNHSLGPAPLLTTASSQNQPRPPVVPGVPPIVYSFPWNGTSNSRIGISSGSFSTEDRMIAAIEGNNLRNMPGTSILDVVPVTDIRDMIQDQANWSMGSRNRSMVPSSQALTNSGLHPTLGATWVSHQNPPTQYPQPLPEAIHASLLLSGSFESVGQVANFPLQHSGHSFSSQEVAQQIGASFHGLQTTPHIRSTHLIRRRYDSLLGASLTMRSLTAAGEERSRMLSEIRHALESLRRGDGLRFETLILAGSNMHDRHRDMRLDVDNMSYEELLALEEQMGDVCTGLSEETILKRLKKQKHSLATLGVSMKHEPCCICQEEYVEGEDLGTLDCGHDFHTEGAYSNCDGASKGFWSSSSTRVGVLSLARARRQKQERSNVIKVCARYVAVLGPAEAGSDGDDAIAHMSCSATTDFDNCLMFSLGIWVRLENLQLLVRAVTDDLSRVRYGCSSSYTSFQGDQEKLSCSSACAVGSFSSEAKQMPSSSSYPIPASGDGGGSGRESQDQDFDSLDCESEEGVEAFEEPAKLVPRRSSGSKRSRAAAVHNMSEKRRSSRINEKMRALQNLIPNANKTDKASMLDEAIEYLKQLQLQVRVSNYCQISLLSVTFR</sequence>
<feature type="compositionally biased region" description="Low complexity" evidence="7">
    <location>
        <begin position="270"/>
        <end position="282"/>
    </location>
</feature>
<feature type="region of interest" description="Disordered" evidence="7">
    <location>
        <begin position="100"/>
        <end position="142"/>
    </location>
</feature>
<feature type="compositionally biased region" description="Polar residues" evidence="7">
    <location>
        <begin position="863"/>
        <end position="872"/>
    </location>
</feature>
<dbReference type="EMBL" id="CP097510">
    <property type="protein sequence ID" value="URE36389.1"/>
    <property type="molecule type" value="Genomic_DNA"/>
</dbReference>
<name>A0A9E7HKT0_9LILI</name>
<dbReference type="SUPFAM" id="SSF47459">
    <property type="entry name" value="HLH, helix-loop-helix DNA-binding domain"/>
    <property type="match status" value="1"/>
</dbReference>
<feature type="compositionally biased region" description="Acidic residues" evidence="7">
    <location>
        <begin position="889"/>
        <end position="907"/>
    </location>
</feature>
<dbReference type="InterPro" id="IPR031066">
    <property type="entry name" value="bHLH_ALC-like_plant"/>
</dbReference>
<reference evidence="9" key="1">
    <citation type="submission" date="2022-05" db="EMBL/GenBank/DDBJ databases">
        <title>The Musa troglodytarum L. genome provides insights into the mechanism of non-climacteric behaviour and enrichment of carotenoids.</title>
        <authorList>
            <person name="Wang J."/>
        </authorList>
    </citation>
    <scope>NUCLEOTIDE SEQUENCE</scope>
    <source>
        <tissue evidence="9">Leaf</tissue>
    </source>
</reference>
<keyword evidence="10" id="KW-1185">Reference proteome</keyword>
<evidence type="ECO:0000313" key="9">
    <source>
        <dbReference type="EMBL" id="URE36389.1"/>
    </source>
</evidence>
<feature type="compositionally biased region" description="Polar residues" evidence="7">
    <location>
        <begin position="128"/>
        <end position="137"/>
    </location>
</feature>
<feature type="compositionally biased region" description="Low complexity" evidence="7">
    <location>
        <begin position="100"/>
        <end position="110"/>
    </location>
</feature>
<dbReference type="SMART" id="SM00353">
    <property type="entry name" value="HLH"/>
    <property type="match status" value="1"/>
</dbReference>
<dbReference type="SUPFAM" id="SSF57850">
    <property type="entry name" value="RING/U-box"/>
    <property type="match status" value="1"/>
</dbReference>
<comment type="similarity">
    <text evidence="2">Belongs to the bHLH protein family.</text>
</comment>
<evidence type="ECO:0000256" key="4">
    <source>
        <dbReference type="ARBA" id="ARBA00023125"/>
    </source>
</evidence>
<feature type="region of interest" description="Disordered" evidence="7">
    <location>
        <begin position="218"/>
        <end position="286"/>
    </location>
</feature>
<keyword evidence="4" id="KW-0238">DNA-binding</keyword>
<gene>
    <name evidence="9" type="ORF">MUK42_25611</name>
</gene>
<feature type="compositionally biased region" description="Low complexity" evidence="7">
    <location>
        <begin position="220"/>
        <end position="238"/>
    </location>
</feature>
<evidence type="ECO:0000256" key="2">
    <source>
        <dbReference type="ARBA" id="ARBA00005510"/>
    </source>
</evidence>
<feature type="region of interest" description="Disordered" evidence="7">
    <location>
        <begin position="863"/>
        <end position="939"/>
    </location>
</feature>
<evidence type="ECO:0000256" key="1">
    <source>
        <dbReference type="ARBA" id="ARBA00004123"/>
    </source>
</evidence>
<dbReference type="PROSITE" id="PS50888">
    <property type="entry name" value="BHLH"/>
    <property type="match status" value="1"/>
</dbReference>
<dbReference type="PANTHER" id="PTHR45855">
    <property type="entry name" value="TRANSCRIPTION FACTOR PIF1-RELATED"/>
    <property type="match status" value="1"/>
</dbReference>
<dbReference type="GO" id="GO:0005634">
    <property type="term" value="C:nucleus"/>
    <property type="evidence" value="ECO:0007669"/>
    <property type="project" value="UniProtKB-SubCell"/>
</dbReference>
<feature type="region of interest" description="Disordered" evidence="7">
    <location>
        <begin position="168"/>
        <end position="188"/>
    </location>
</feature>
<proteinExistence type="inferred from homology"/>
<keyword evidence="3" id="KW-0805">Transcription regulation</keyword>
<feature type="compositionally biased region" description="Polar residues" evidence="7">
    <location>
        <begin position="353"/>
        <end position="364"/>
    </location>
</feature>
<dbReference type="GO" id="GO:0003677">
    <property type="term" value="F:DNA binding"/>
    <property type="evidence" value="ECO:0007669"/>
    <property type="project" value="UniProtKB-KW"/>
</dbReference>
<dbReference type="OrthoDB" id="8062037at2759"/>
<keyword evidence="6" id="KW-0539">Nucleus</keyword>
<evidence type="ECO:0000256" key="6">
    <source>
        <dbReference type="ARBA" id="ARBA00023242"/>
    </source>
</evidence>
<feature type="compositionally biased region" description="Basic and acidic residues" evidence="7">
    <location>
        <begin position="240"/>
        <end position="255"/>
    </location>
</feature>
<dbReference type="Proteomes" id="UP001055439">
    <property type="component" value="Chromosome 8"/>
</dbReference>
<dbReference type="InterPro" id="IPR011598">
    <property type="entry name" value="bHLH_dom"/>
</dbReference>
<dbReference type="AlphaFoldDB" id="A0A9E7HKT0"/>
<dbReference type="GO" id="GO:0046983">
    <property type="term" value="F:protein dimerization activity"/>
    <property type="evidence" value="ECO:0007669"/>
    <property type="project" value="InterPro"/>
</dbReference>
<evidence type="ECO:0000259" key="8">
    <source>
        <dbReference type="PROSITE" id="PS50888"/>
    </source>
</evidence>
<organism evidence="9 10">
    <name type="scientific">Musa troglodytarum</name>
    <name type="common">fe'i banana</name>
    <dbReference type="NCBI Taxonomy" id="320322"/>
    <lineage>
        <taxon>Eukaryota</taxon>
        <taxon>Viridiplantae</taxon>
        <taxon>Streptophyta</taxon>
        <taxon>Embryophyta</taxon>
        <taxon>Tracheophyta</taxon>
        <taxon>Spermatophyta</taxon>
        <taxon>Magnoliopsida</taxon>
        <taxon>Liliopsida</taxon>
        <taxon>Zingiberales</taxon>
        <taxon>Musaceae</taxon>
        <taxon>Musa</taxon>
    </lineage>
</organism>
<protein>
    <submittedName>
        <fullName evidence="9">Zinc finger, C3HC4 type, domain containing protein</fullName>
    </submittedName>
</protein>
<evidence type="ECO:0000313" key="10">
    <source>
        <dbReference type="Proteomes" id="UP001055439"/>
    </source>
</evidence>
<dbReference type="PANTHER" id="PTHR45855:SF6">
    <property type="entry name" value="TRANSCRIPTION FACTOR ALC"/>
    <property type="match status" value="1"/>
</dbReference>
<dbReference type="InterPro" id="IPR036638">
    <property type="entry name" value="HLH_DNA-bd_sf"/>
</dbReference>
<feature type="compositionally biased region" description="Low complexity" evidence="7">
    <location>
        <begin position="176"/>
        <end position="185"/>
    </location>
</feature>
<dbReference type="FunFam" id="4.10.280.10:FF:000004">
    <property type="entry name" value="Basic helix-loop-helix transcription factor"/>
    <property type="match status" value="1"/>
</dbReference>
<evidence type="ECO:0000256" key="7">
    <source>
        <dbReference type="SAM" id="MobiDB-lite"/>
    </source>
</evidence>
<evidence type="ECO:0000256" key="5">
    <source>
        <dbReference type="ARBA" id="ARBA00023163"/>
    </source>
</evidence>
<keyword evidence="5" id="KW-0804">Transcription</keyword>
<feature type="region of interest" description="Disordered" evidence="7">
    <location>
        <begin position="380"/>
        <end position="408"/>
    </location>
</feature>
<feature type="domain" description="BHLH" evidence="8">
    <location>
        <begin position="924"/>
        <end position="973"/>
    </location>
</feature>
<dbReference type="CDD" id="cd11445">
    <property type="entry name" value="bHLH_AtPIF_like"/>
    <property type="match status" value="1"/>
</dbReference>